<feature type="domain" description="Methyltransferase type 11" evidence="4">
    <location>
        <begin position="44"/>
        <end position="136"/>
    </location>
</feature>
<evidence type="ECO:0000259" key="4">
    <source>
        <dbReference type="Pfam" id="PF08241"/>
    </source>
</evidence>
<reference evidence="5 6" key="1">
    <citation type="submission" date="2020-08" db="EMBL/GenBank/DDBJ databases">
        <title>Genomic Encyclopedia of Type Strains, Phase IV (KMG-V): Genome sequencing to study the core and pangenomes of soil and plant-associated prokaryotes.</title>
        <authorList>
            <person name="Whitman W."/>
        </authorList>
    </citation>
    <scope>NUCLEOTIDE SEQUENCE [LARGE SCALE GENOMIC DNA]</scope>
    <source>
        <strain evidence="5 6">M8UP14</strain>
    </source>
</reference>
<dbReference type="CDD" id="cd02440">
    <property type="entry name" value="AdoMet_MTases"/>
    <property type="match status" value="1"/>
</dbReference>
<dbReference type="InterPro" id="IPR013216">
    <property type="entry name" value="Methyltransf_11"/>
</dbReference>
<dbReference type="RefSeq" id="WP_184214866.1">
    <property type="nucleotide sequence ID" value="NZ_JACHIP010000002.1"/>
</dbReference>
<accession>A0A7W7ZBB2</accession>
<sequence length="256" mass="28615">MSNTEKFTGRVSAYVAYRERYDPEIVLPILRDSCSLKPGWTIADIGAGTGMLSDIFLANGNRVLAIEPNAEMREACLELHPANSALSIINGTAEATGLPDASVEAVAVGRALHWFDLEATILEFRRILKPSGWVIIIAFGRSKEGREENIAYEDFLRPYTRDGEGTRVSYAVYQRLKDLFPNGEFHQKDIPGEMSLDWQSLRGLTLSLSHAPLPGTPEFAPFEASLIRYFDKYQHNGKVTLTTRYWINAARFAPLS</sequence>
<name>A0A7W7ZBB2_9BACT</name>
<evidence type="ECO:0000256" key="1">
    <source>
        <dbReference type="ARBA" id="ARBA00008361"/>
    </source>
</evidence>
<dbReference type="Gene3D" id="3.40.50.150">
    <property type="entry name" value="Vaccinia Virus protein VP39"/>
    <property type="match status" value="1"/>
</dbReference>
<evidence type="ECO:0000313" key="6">
    <source>
        <dbReference type="Proteomes" id="UP000540989"/>
    </source>
</evidence>
<evidence type="ECO:0000256" key="3">
    <source>
        <dbReference type="ARBA" id="ARBA00022679"/>
    </source>
</evidence>
<dbReference type="SUPFAM" id="SSF53335">
    <property type="entry name" value="S-adenosyl-L-methionine-dependent methyltransferases"/>
    <property type="match status" value="1"/>
</dbReference>
<dbReference type="InterPro" id="IPR029063">
    <property type="entry name" value="SAM-dependent_MTases_sf"/>
</dbReference>
<dbReference type="AlphaFoldDB" id="A0A7W7ZBB2"/>
<organism evidence="5 6">
    <name type="scientific">Granulicella aggregans</name>
    <dbReference type="NCBI Taxonomy" id="474949"/>
    <lineage>
        <taxon>Bacteria</taxon>
        <taxon>Pseudomonadati</taxon>
        <taxon>Acidobacteriota</taxon>
        <taxon>Terriglobia</taxon>
        <taxon>Terriglobales</taxon>
        <taxon>Acidobacteriaceae</taxon>
        <taxon>Granulicella</taxon>
    </lineage>
</organism>
<dbReference type="EMBL" id="JACHIP010000002">
    <property type="protein sequence ID" value="MBB5056730.1"/>
    <property type="molecule type" value="Genomic_DNA"/>
</dbReference>
<comment type="caution">
    <text evidence="5">The sequence shown here is derived from an EMBL/GenBank/DDBJ whole genome shotgun (WGS) entry which is preliminary data.</text>
</comment>
<proteinExistence type="inferred from homology"/>
<keyword evidence="3 5" id="KW-0808">Transferase</keyword>
<dbReference type="Pfam" id="PF08241">
    <property type="entry name" value="Methyltransf_11"/>
    <property type="match status" value="1"/>
</dbReference>
<dbReference type="GO" id="GO:0032259">
    <property type="term" value="P:methylation"/>
    <property type="evidence" value="ECO:0007669"/>
    <property type="project" value="UniProtKB-KW"/>
</dbReference>
<protein>
    <submittedName>
        <fullName evidence="5">SAM-dependent methyltransferase</fullName>
    </submittedName>
</protein>
<comment type="similarity">
    <text evidence="1">Belongs to the methyltransferase superfamily.</text>
</comment>
<dbReference type="Proteomes" id="UP000540989">
    <property type="component" value="Unassembled WGS sequence"/>
</dbReference>
<gene>
    <name evidence="5" type="ORF">HDF16_001415</name>
</gene>
<dbReference type="PANTHER" id="PTHR44942">
    <property type="entry name" value="METHYLTRANSF_11 DOMAIN-CONTAINING PROTEIN"/>
    <property type="match status" value="1"/>
</dbReference>
<keyword evidence="6" id="KW-1185">Reference proteome</keyword>
<dbReference type="InterPro" id="IPR051052">
    <property type="entry name" value="Diverse_substrate_MTase"/>
</dbReference>
<dbReference type="PANTHER" id="PTHR44942:SF4">
    <property type="entry name" value="METHYLTRANSFERASE TYPE 11 DOMAIN-CONTAINING PROTEIN"/>
    <property type="match status" value="1"/>
</dbReference>
<evidence type="ECO:0000313" key="5">
    <source>
        <dbReference type="EMBL" id="MBB5056730.1"/>
    </source>
</evidence>
<dbReference type="GO" id="GO:0008757">
    <property type="term" value="F:S-adenosylmethionine-dependent methyltransferase activity"/>
    <property type="evidence" value="ECO:0007669"/>
    <property type="project" value="InterPro"/>
</dbReference>
<evidence type="ECO:0000256" key="2">
    <source>
        <dbReference type="ARBA" id="ARBA00022603"/>
    </source>
</evidence>
<keyword evidence="2 5" id="KW-0489">Methyltransferase</keyword>